<dbReference type="EMBL" id="PQIB02000004">
    <property type="protein sequence ID" value="RLN21971.1"/>
    <property type="molecule type" value="Genomic_DNA"/>
</dbReference>
<proteinExistence type="predicted"/>
<dbReference type="AlphaFoldDB" id="A0A3L6SHA6"/>
<accession>A0A3L6SHA6</accession>
<sequence>MKGKLEMQRSTENYTPSDRHNESLDASFCLAWVREARAVALDITSHFCIKDSMRKTHTSGEEITIFLNTRSFLISQRLQTTQPKRKNRIAFVLLLAPSKIVSWNPATLVGVVGRPKVSRQKHQTKRAGAQQNII</sequence>
<gene>
    <name evidence="1" type="ORF">C2845_PM07G21000</name>
</gene>
<evidence type="ECO:0000313" key="1">
    <source>
        <dbReference type="EMBL" id="RLN21971.1"/>
    </source>
</evidence>
<organism evidence="1 2">
    <name type="scientific">Panicum miliaceum</name>
    <name type="common">Proso millet</name>
    <name type="synonym">Broomcorn millet</name>
    <dbReference type="NCBI Taxonomy" id="4540"/>
    <lineage>
        <taxon>Eukaryota</taxon>
        <taxon>Viridiplantae</taxon>
        <taxon>Streptophyta</taxon>
        <taxon>Embryophyta</taxon>
        <taxon>Tracheophyta</taxon>
        <taxon>Spermatophyta</taxon>
        <taxon>Magnoliopsida</taxon>
        <taxon>Liliopsida</taxon>
        <taxon>Poales</taxon>
        <taxon>Poaceae</taxon>
        <taxon>PACMAD clade</taxon>
        <taxon>Panicoideae</taxon>
        <taxon>Panicodae</taxon>
        <taxon>Paniceae</taxon>
        <taxon>Panicinae</taxon>
        <taxon>Panicum</taxon>
        <taxon>Panicum sect. Panicum</taxon>
    </lineage>
</organism>
<reference evidence="2" key="1">
    <citation type="journal article" date="2019" name="Nat. Commun.">
        <title>The genome of broomcorn millet.</title>
        <authorList>
            <person name="Zou C."/>
            <person name="Miki D."/>
            <person name="Li D."/>
            <person name="Tang Q."/>
            <person name="Xiao L."/>
            <person name="Rajput S."/>
            <person name="Deng P."/>
            <person name="Jia W."/>
            <person name="Huang R."/>
            <person name="Zhang M."/>
            <person name="Sun Y."/>
            <person name="Hu J."/>
            <person name="Fu X."/>
            <person name="Schnable P.S."/>
            <person name="Li F."/>
            <person name="Zhang H."/>
            <person name="Feng B."/>
            <person name="Zhu X."/>
            <person name="Liu R."/>
            <person name="Schnable J.C."/>
            <person name="Zhu J.-K."/>
            <person name="Zhang H."/>
        </authorList>
    </citation>
    <scope>NUCLEOTIDE SEQUENCE [LARGE SCALE GENOMIC DNA]</scope>
</reference>
<keyword evidence="2" id="KW-1185">Reference proteome</keyword>
<comment type="caution">
    <text evidence="1">The sequence shown here is derived from an EMBL/GenBank/DDBJ whole genome shotgun (WGS) entry which is preliminary data.</text>
</comment>
<evidence type="ECO:0000313" key="2">
    <source>
        <dbReference type="Proteomes" id="UP000275267"/>
    </source>
</evidence>
<name>A0A3L6SHA6_PANMI</name>
<protein>
    <submittedName>
        <fullName evidence="1">Uncharacterized protein</fullName>
    </submittedName>
</protein>
<dbReference type="Proteomes" id="UP000275267">
    <property type="component" value="Unassembled WGS sequence"/>
</dbReference>